<organism evidence="1 2">
    <name type="scientific">Liparis tanakae</name>
    <name type="common">Tanaka's snailfish</name>
    <dbReference type="NCBI Taxonomy" id="230148"/>
    <lineage>
        <taxon>Eukaryota</taxon>
        <taxon>Metazoa</taxon>
        <taxon>Chordata</taxon>
        <taxon>Craniata</taxon>
        <taxon>Vertebrata</taxon>
        <taxon>Euteleostomi</taxon>
        <taxon>Actinopterygii</taxon>
        <taxon>Neopterygii</taxon>
        <taxon>Teleostei</taxon>
        <taxon>Neoteleostei</taxon>
        <taxon>Acanthomorphata</taxon>
        <taxon>Eupercaria</taxon>
        <taxon>Perciformes</taxon>
        <taxon>Cottioidei</taxon>
        <taxon>Cottales</taxon>
        <taxon>Liparidae</taxon>
        <taxon>Liparis</taxon>
    </lineage>
</organism>
<dbReference type="EMBL" id="SRLO01000357">
    <property type="protein sequence ID" value="TNN59376.1"/>
    <property type="molecule type" value="Genomic_DNA"/>
</dbReference>
<keyword evidence="2" id="KW-1185">Reference proteome</keyword>
<sequence>MPSLLRPRFSSKSSNFFQSSSRSFSFFFSLRQTNMEEEEVSGAGTTCSSCTSAPSINKRALHSRVPVLFGDPVEAGEHDGQDDAGVLLDQTHDVLVVPVVQRSLRHLERAQTREPQGKQQQQQQQQQRCGLETHLEICLKSGSWIFTNCVGSMTSRISSSSPRNITWQEENVYYTHTTNNNNNNNNNKQASPLFDCRGTGDGFPVPSLTHGFT</sequence>
<proteinExistence type="predicted"/>
<name>A0A4Z2H0U7_9TELE</name>
<comment type="caution">
    <text evidence="1">The sequence shown here is derived from an EMBL/GenBank/DDBJ whole genome shotgun (WGS) entry which is preliminary data.</text>
</comment>
<dbReference type="Proteomes" id="UP000314294">
    <property type="component" value="Unassembled WGS sequence"/>
</dbReference>
<reference evidence="1 2" key="1">
    <citation type="submission" date="2019-03" db="EMBL/GenBank/DDBJ databases">
        <title>First draft genome of Liparis tanakae, snailfish: a comprehensive survey of snailfish specific genes.</title>
        <authorList>
            <person name="Kim W."/>
            <person name="Song I."/>
            <person name="Jeong J.-H."/>
            <person name="Kim D."/>
            <person name="Kim S."/>
            <person name="Ryu S."/>
            <person name="Song J.Y."/>
            <person name="Lee S.K."/>
        </authorList>
    </citation>
    <scope>NUCLEOTIDE SEQUENCE [LARGE SCALE GENOMIC DNA]</scope>
    <source>
        <tissue evidence="1">Muscle</tissue>
    </source>
</reference>
<evidence type="ECO:0000313" key="1">
    <source>
        <dbReference type="EMBL" id="TNN59376.1"/>
    </source>
</evidence>
<accession>A0A4Z2H0U7</accession>
<evidence type="ECO:0000313" key="2">
    <source>
        <dbReference type="Proteomes" id="UP000314294"/>
    </source>
</evidence>
<protein>
    <submittedName>
        <fullName evidence="1">Uncharacterized protein</fullName>
    </submittedName>
</protein>
<dbReference type="AlphaFoldDB" id="A0A4Z2H0U7"/>
<gene>
    <name evidence="1" type="ORF">EYF80_030391</name>
</gene>